<dbReference type="EMBL" id="KV722612">
    <property type="protein sequence ID" value="OCH85046.1"/>
    <property type="molecule type" value="Genomic_DNA"/>
</dbReference>
<name>A0A8E2DFL1_9APHY</name>
<dbReference type="Proteomes" id="UP000250043">
    <property type="component" value="Unassembled WGS sequence"/>
</dbReference>
<keyword evidence="2" id="KW-1185">Reference proteome</keyword>
<dbReference type="AlphaFoldDB" id="A0A8E2DFL1"/>
<evidence type="ECO:0000313" key="2">
    <source>
        <dbReference type="Proteomes" id="UP000250043"/>
    </source>
</evidence>
<protein>
    <submittedName>
        <fullName evidence="1">Uncharacterized protein</fullName>
    </submittedName>
</protein>
<reference evidence="1 2" key="1">
    <citation type="submission" date="2016-07" db="EMBL/GenBank/DDBJ databases">
        <title>Draft genome of the white-rot fungus Obba rivulosa 3A-2.</title>
        <authorList>
            <consortium name="DOE Joint Genome Institute"/>
            <person name="Miettinen O."/>
            <person name="Riley R."/>
            <person name="Acob R."/>
            <person name="Barry K."/>
            <person name="Cullen D."/>
            <person name="De Vries R."/>
            <person name="Hainaut M."/>
            <person name="Hatakka A."/>
            <person name="Henrissat B."/>
            <person name="Hilden K."/>
            <person name="Kuo R."/>
            <person name="Labutti K."/>
            <person name="Lipzen A."/>
            <person name="Makela M.R."/>
            <person name="Sandor L."/>
            <person name="Spatafora J.W."/>
            <person name="Grigoriev I.V."/>
            <person name="Hibbett D.S."/>
        </authorList>
    </citation>
    <scope>NUCLEOTIDE SEQUENCE [LARGE SCALE GENOMIC DNA]</scope>
    <source>
        <strain evidence="1 2">3A-2</strain>
    </source>
</reference>
<proteinExistence type="predicted"/>
<sequence length="102" mass="10733">MSATGSINAAGFNKFIGSFTVNGVKRNVSGNLSDSIQSWQCSQATLDYESVGHNTSTRDFSGTIGTDEISLTFTNGPTIKGTLDQKLTLATSVMGSATWESD</sequence>
<evidence type="ECO:0000313" key="1">
    <source>
        <dbReference type="EMBL" id="OCH85046.1"/>
    </source>
</evidence>
<dbReference type="OrthoDB" id="2998325at2759"/>
<accession>A0A8E2DFL1</accession>
<gene>
    <name evidence="1" type="ORF">OBBRIDRAFT_343640</name>
</gene>
<organism evidence="1 2">
    <name type="scientific">Obba rivulosa</name>
    <dbReference type="NCBI Taxonomy" id="1052685"/>
    <lineage>
        <taxon>Eukaryota</taxon>
        <taxon>Fungi</taxon>
        <taxon>Dikarya</taxon>
        <taxon>Basidiomycota</taxon>
        <taxon>Agaricomycotina</taxon>
        <taxon>Agaricomycetes</taxon>
        <taxon>Polyporales</taxon>
        <taxon>Gelatoporiaceae</taxon>
        <taxon>Obba</taxon>
    </lineage>
</organism>